<sequence length="433" mass="48877">MGELTTMPKYEAYKNSGVEWLGIVPKHWDLTRIATRFEERRTKVSDKDFPPLSVTKNGVVPQLSNAAKSNDGDNRKLVRNGDFVINSRSDRKGSSGVADRDGSVSLINIVMEPKNIVPKYCEYLLKSYNFIEEFYRMGHGIVADLWTTRYDEMKAVIISIPPIPEQTAIANFLDKKTAQIDEAIAIKEKQIELLKERKQIIIQQAVTQGLNPKALMKDSGVDWIGEIPEHWEVKKIKYLTKIFRGKFTHRPRNDPAMYDGEYPFFQTGDVARAGKYLSKYRQTLNERGLQVSTLIPKGTVVITIAANIGDVSILDLDACFPDSIVGFSPKKGVVRDFLYYALGNMKQQFMDSSIKNTQMNLNVDRIGSNSLCQPPFEEQNQIVELIESKSKSIDDAIGLQKKQIGKLKEYKTTLINSAVTGKIKVPKVDSEIN</sequence>
<name>A0AAD4AIQ7_9GAMM</name>
<evidence type="ECO:0000256" key="2">
    <source>
        <dbReference type="ARBA" id="ARBA00022747"/>
    </source>
</evidence>
<dbReference type="InterPro" id="IPR000055">
    <property type="entry name" value="Restrct_endonuc_typeI_TRD"/>
</dbReference>
<gene>
    <name evidence="5" type="primary">hsdS</name>
    <name evidence="5" type="ORF">PCIT_a4010</name>
</gene>
<dbReference type="Gene3D" id="3.90.220.20">
    <property type="entry name" value="DNA methylase specificity domains"/>
    <property type="match status" value="2"/>
</dbReference>
<keyword evidence="2" id="KW-0680">Restriction system</keyword>
<dbReference type="Proteomes" id="UP000016487">
    <property type="component" value="Unassembled WGS sequence"/>
</dbReference>
<reference evidence="5" key="2">
    <citation type="submission" date="2015-03" db="EMBL/GenBank/DDBJ databases">
        <title>Genome sequence of Pseudoalteromonas citrea.</title>
        <authorList>
            <person name="Xie B.-B."/>
            <person name="Rong J.-C."/>
            <person name="Qin Q.-L."/>
            <person name="Zhang Y.-Z."/>
        </authorList>
    </citation>
    <scope>NUCLEOTIDE SEQUENCE</scope>
    <source>
        <strain evidence="5">DSM 8771</strain>
    </source>
</reference>
<evidence type="ECO:0000259" key="4">
    <source>
        <dbReference type="Pfam" id="PF01420"/>
    </source>
</evidence>
<keyword evidence="3" id="KW-0238">DNA-binding</keyword>
<dbReference type="InterPro" id="IPR051212">
    <property type="entry name" value="Type-I_RE_S_subunit"/>
</dbReference>
<dbReference type="SUPFAM" id="SSF116734">
    <property type="entry name" value="DNA methylase specificity domain"/>
    <property type="match status" value="2"/>
</dbReference>
<dbReference type="Gene3D" id="1.10.287.1120">
    <property type="entry name" value="Bipartite methylase S protein"/>
    <property type="match status" value="1"/>
</dbReference>
<reference evidence="5" key="1">
    <citation type="journal article" date="2012" name="J. Bacteriol.">
        <title>Genome sequences of type strains of seven species of the marine bacterium Pseudoalteromonas.</title>
        <authorList>
            <person name="Xie B.B."/>
            <person name="Shu Y.L."/>
            <person name="Qin Q.L."/>
            <person name="Rong J.C."/>
            <person name="Zhang X.Y."/>
            <person name="Chen X.L."/>
            <person name="Shi M."/>
            <person name="He H.L."/>
            <person name="Zhou B.C."/>
            <person name="Zhang Y.Z."/>
        </authorList>
    </citation>
    <scope>NUCLEOTIDE SEQUENCE</scope>
    <source>
        <strain evidence="5">DSM 8771</strain>
    </source>
</reference>
<dbReference type="AlphaFoldDB" id="A0AAD4AIQ7"/>
<dbReference type="InterPro" id="IPR044946">
    <property type="entry name" value="Restrct_endonuc_typeI_TRD_sf"/>
</dbReference>
<dbReference type="GO" id="GO:0009307">
    <property type="term" value="P:DNA restriction-modification system"/>
    <property type="evidence" value="ECO:0007669"/>
    <property type="project" value="UniProtKB-KW"/>
</dbReference>
<dbReference type="RefSeq" id="WP_010363041.1">
    <property type="nucleotide sequence ID" value="NZ_AHBZ03000016.1"/>
</dbReference>
<comment type="caution">
    <text evidence="5">The sequence shown here is derived from an EMBL/GenBank/DDBJ whole genome shotgun (WGS) entry which is preliminary data.</text>
</comment>
<dbReference type="Pfam" id="PF01420">
    <property type="entry name" value="Methylase_S"/>
    <property type="match status" value="1"/>
</dbReference>
<protein>
    <submittedName>
        <fullName evidence="5">Type I restriction enzyme, S subunit</fullName>
    </submittedName>
</protein>
<organism evidence="5 6">
    <name type="scientific">Pseudoalteromonas citrea</name>
    <dbReference type="NCBI Taxonomy" id="43655"/>
    <lineage>
        <taxon>Bacteria</taxon>
        <taxon>Pseudomonadati</taxon>
        <taxon>Pseudomonadota</taxon>
        <taxon>Gammaproteobacteria</taxon>
        <taxon>Alteromonadales</taxon>
        <taxon>Pseudoalteromonadaceae</taxon>
        <taxon>Pseudoalteromonas</taxon>
    </lineage>
</organism>
<dbReference type="CDD" id="cd17282">
    <property type="entry name" value="RMtype1_S_Eco16444ORF1681_TRD1-CR1_like"/>
    <property type="match status" value="1"/>
</dbReference>
<evidence type="ECO:0000256" key="3">
    <source>
        <dbReference type="ARBA" id="ARBA00023125"/>
    </source>
</evidence>
<evidence type="ECO:0000313" key="6">
    <source>
        <dbReference type="Proteomes" id="UP000016487"/>
    </source>
</evidence>
<feature type="domain" description="Type I restriction modification DNA specificity" evidence="4">
    <location>
        <begin position="228"/>
        <end position="391"/>
    </location>
</feature>
<dbReference type="PANTHER" id="PTHR43140">
    <property type="entry name" value="TYPE-1 RESTRICTION ENZYME ECOKI SPECIFICITY PROTEIN"/>
    <property type="match status" value="1"/>
</dbReference>
<evidence type="ECO:0000313" key="5">
    <source>
        <dbReference type="EMBL" id="KAF7771435.1"/>
    </source>
</evidence>
<proteinExistence type="inferred from homology"/>
<accession>A0AAD4AIQ7</accession>
<comment type="similarity">
    <text evidence="1">Belongs to the type-I restriction system S methylase family.</text>
</comment>
<evidence type="ECO:0000256" key="1">
    <source>
        <dbReference type="ARBA" id="ARBA00010923"/>
    </source>
</evidence>
<dbReference type="GO" id="GO:0003677">
    <property type="term" value="F:DNA binding"/>
    <property type="evidence" value="ECO:0007669"/>
    <property type="project" value="UniProtKB-KW"/>
</dbReference>
<dbReference type="PANTHER" id="PTHR43140:SF1">
    <property type="entry name" value="TYPE I RESTRICTION ENZYME ECOKI SPECIFICITY SUBUNIT"/>
    <property type="match status" value="1"/>
</dbReference>
<dbReference type="EMBL" id="AHBZ03000016">
    <property type="protein sequence ID" value="KAF7771435.1"/>
    <property type="molecule type" value="Genomic_DNA"/>
</dbReference>